<name>A0ABN0GW99_STRRT</name>
<protein>
    <submittedName>
        <fullName evidence="2">PTS system, IIC component</fullName>
    </submittedName>
</protein>
<proteinExistence type="predicted"/>
<evidence type="ECO:0000256" key="1">
    <source>
        <dbReference type="SAM" id="Phobius"/>
    </source>
</evidence>
<evidence type="ECO:0000313" key="2">
    <source>
        <dbReference type="EMBL" id="EJN94559.1"/>
    </source>
</evidence>
<feature type="transmembrane region" description="Helical" evidence="1">
    <location>
        <begin position="9"/>
        <end position="29"/>
    </location>
</feature>
<gene>
    <name evidence="2" type="ORF">SRA_08476</name>
</gene>
<accession>A0ABN0GW99</accession>
<comment type="caution">
    <text evidence="2">The sequence shown here is derived from an EMBL/GenBank/DDBJ whole genome shotgun (WGS) entry which is preliminary data.</text>
</comment>
<dbReference type="EMBL" id="AJTZ01000005">
    <property type="protein sequence ID" value="EJN94559.1"/>
    <property type="molecule type" value="Genomic_DNA"/>
</dbReference>
<reference evidence="2 3" key="1">
    <citation type="submission" date="2009-12" db="EMBL/GenBank/DDBJ databases">
        <authorList>
            <person name="Lefebure T."/>
            <person name="Cornejo O.E."/>
            <person name="Pavinski Bitar P.D."/>
            <person name="Lang P."/>
            <person name="Stanhope M.J."/>
        </authorList>
    </citation>
    <scope>NUCLEOTIDE SEQUENCE [LARGE SCALE GENOMIC DNA]</scope>
    <source>
        <strain evidence="2 3">FA-1</strain>
    </source>
</reference>
<organism evidence="2 3">
    <name type="scientific">Streptococcus ratti FA-1 = DSM 20564</name>
    <dbReference type="NCBI Taxonomy" id="699248"/>
    <lineage>
        <taxon>Bacteria</taxon>
        <taxon>Bacillati</taxon>
        <taxon>Bacillota</taxon>
        <taxon>Bacilli</taxon>
        <taxon>Lactobacillales</taxon>
        <taxon>Streptococcaceae</taxon>
        <taxon>Streptococcus</taxon>
    </lineage>
</organism>
<keyword evidence="3" id="KW-1185">Reference proteome</keyword>
<evidence type="ECO:0000313" key="3">
    <source>
        <dbReference type="Proteomes" id="UP000007815"/>
    </source>
</evidence>
<keyword evidence="1" id="KW-1133">Transmembrane helix</keyword>
<keyword evidence="1" id="KW-0812">Transmembrane</keyword>
<sequence>MIPTMTRPLAGICGLLINILVTGLVYSLIKKPVTEEEIIETSLEDEEEISLDDFEIL</sequence>
<keyword evidence="1" id="KW-0472">Membrane</keyword>
<dbReference type="Proteomes" id="UP000007815">
    <property type="component" value="Unassembled WGS sequence"/>
</dbReference>